<accession>A0A646KL61</accession>
<evidence type="ECO:0000313" key="1">
    <source>
        <dbReference type="EMBL" id="MQT02757.1"/>
    </source>
</evidence>
<dbReference type="EMBL" id="VCLA01000157">
    <property type="protein sequence ID" value="MQT02757.1"/>
    <property type="molecule type" value="Genomic_DNA"/>
</dbReference>
<sequence>MDGPAPAPGGFDPADPVGYEAAVEAVGGVIAWYSSRILAERRAGATPEVLRELTLQRQACVKDRDRLEDADSQETARLFTLYTARLKELKERGSPAS</sequence>
<reference evidence="1 2" key="1">
    <citation type="submission" date="2019-05" db="EMBL/GenBank/DDBJ databases">
        <title>Comparative genomics and metabolomics analyses of clavulanic acid producing Streptomyces species provides insight into specialized metabolism and evolution of beta-lactam biosynthetic gene clusters.</title>
        <authorList>
            <person name="Moore M.A."/>
            <person name="Cruz-Morales P."/>
            <person name="Barona Gomez F."/>
            <person name="Kapil T."/>
        </authorList>
    </citation>
    <scope>NUCLEOTIDE SEQUENCE [LARGE SCALE GENOMIC DNA]</scope>
    <source>
        <strain evidence="1 2">NRRL 5741</strain>
    </source>
</reference>
<evidence type="ECO:0000313" key="2">
    <source>
        <dbReference type="Proteomes" id="UP000419138"/>
    </source>
</evidence>
<organism evidence="1 2">
    <name type="scientific">Streptomyces jumonjinensis</name>
    <dbReference type="NCBI Taxonomy" id="1945"/>
    <lineage>
        <taxon>Bacteria</taxon>
        <taxon>Bacillati</taxon>
        <taxon>Actinomycetota</taxon>
        <taxon>Actinomycetes</taxon>
        <taxon>Kitasatosporales</taxon>
        <taxon>Streptomycetaceae</taxon>
        <taxon>Streptomyces</taxon>
    </lineage>
</organism>
<name>A0A646KL61_STRJU</name>
<protein>
    <submittedName>
        <fullName evidence="1">Uncharacterized protein</fullName>
    </submittedName>
</protein>
<proteinExistence type="predicted"/>
<dbReference type="RefSeq" id="WP_153524338.1">
    <property type="nucleotide sequence ID" value="NZ_JBEPDZ010000063.1"/>
</dbReference>
<dbReference type="AlphaFoldDB" id="A0A646KL61"/>
<keyword evidence="2" id="KW-1185">Reference proteome</keyword>
<comment type="caution">
    <text evidence="1">The sequence shown here is derived from an EMBL/GenBank/DDBJ whole genome shotgun (WGS) entry which is preliminary data.</text>
</comment>
<gene>
    <name evidence="1" type="ORF">FF041_21945</name>
</gene>
<dbReference type="OrthoDB" id="4279571at2"/>
<dbReference type="Proteomes" id="UP000419138">
    <property type="component" value="Unassembled WGS sequence"/>
</dbReference>